<comment type="similarity">
    <text evidence="1 5">Belongs to the bacterial ribosomal protein bL35 family.</text>
</comment>
<dbReference type="GO" id="GO:0005840">
    <property type="term" value="C:ribosome"/>
    <property type="evidence" value="ECO:0007669"/>
    <property type="project" value="UniProtKB-KW"/>
</dbReference>
<evidence type="ECO:0000256" key="3">
    <source>
        <dbReference type="ARBA" id="ARBA00023274"/>
    </source>
</evidence>
<accession>A0A2H0B7D8</accession>
<sequence length="41" mass="4767">MPKQKTRKSISKRFKLTKTGKILRRTIGRAHLKASKSKKQT</sequence>
<organism evidence="6 7">
    <name type="scientific">Candidatus Beckwithbacteria bacterium CG23_combo_of_CG06-09_8_20_14_all_34_8</name>
    <dbReference type="NCBI Taxonomy" id="1974497"/>
    <lineage>
        <taxon>Bacteria</taxon>
        <taxon>Candidatus Beckwithiibacteriota</taxon>
    </lineage>
</organism>
<gene>
    <name evidence="6" type="ORF">COX08_00380</name>
</gene>
<proteinExistence type="inferred from homology"/>
<feature type="non-terminal residue" evidence="6">
    <location>
        <position position="41"/>
    </location>
</feature>
<comment type="caution">
    <text evidence="6">The sequence shown here is derived from an EMBL/GenBank/DDBJ whole genome shotgun (WGS) entry which is preliminary data.</text>
</comment>
<dbReference type="Gene3D" id="4.10.410.60">
    <property type="match status" value="1"/>
</dbReference>
<reference evidence="6 7" key="1">
    <citation type="submission" date="2017-09" db="EMBL/GenBank/DDBJ databases">
        <title>Depth-based differentiation of microbial function through sediment-hosted aquifers and enrichment of novel symbionts in the deep terrestrial subsurface.</title>
        <authorList>
            <person name="Probst A.J."/>
            <person name="Ladd B."/>
            <person name="Jarett J.K."/>
            <person name="Geller-Mcgrath D.E."/>
            <person name="Sieber C.M."/>
            <person name="Emerson J.B."/>
            <person name="Anantharaman K."/>
            <person name="Thomas B.C."/>
            <person name="Malmstrom R."/>
            <person name="Stieglmeier M."/>
            <person name="Klingl A."/>
            <person name="Woyke T."/>
            <person name="Ryan C.M."/>
            <person name="Banfield J.F."/>
        </authorList>
    </citation>
    <scope>NUCLEOTIDE SEQUENCE [LARGE SCALE GENOMIC DNA]</scope>
    <source>
        <strain evidence="6">CG23_combo_of_CG06-09_8_20_14_all_34_8</strain>
    </source>
</reference>
<protein>
    <recommendedName>
        <fullName evidence="4 5">50S ribosomal protein L35</fullName>
    </recommendedName>
</protein>
<name>A0A2H0B7D8_9BACT</name>
<evidence type="ECO:0000313" key="7">
    <source>
        <dbReference type="Proteomes" id="UP000229459"/>
    </source>
</evidence>
<dbReference type="GO" id="GO:0003735">
    <property type="term" value="F:structural constituent of ribosome"/>
    <property type="evidence" value="ECO:0007669"/>
    <property type="project" value="InterPro"/>
</dbReference>
<evidence type="ECO:0000256" key="2">
    <source>
        <dbReference type="ARBA" id="ARBA00022980"/>
    </source>
</evidence>
<keyword evidence="3 5" id="KW-0687">Ribonucleoprotein</keyword>
<dbReference type="InterPro" id="IPR037229">
    <property type="entry name" value="Ribosomal_bL35_sf"/>
</dbReference>
<dbReference type="GO" id="GO:1990904">
    <property type="term" value="C:ribonucleoprotein complex"/>
    <property type="evidence" value="ECO:0007669"/>
    <property type="project" value="UniProtKB-KW"/>
</dbReference>
<evidence type="ECO:0000256" key="4">
    <source>
        <dbReference type="ARBA" id="ARBA00035486"/>
    </source>
</evidence>
<dbReference type="AlphaFoldDB" id="A0A2H0B7D8"/>
<evidence type="ECO:0000313" key="6">
    <source>
        <dbReference type="EMBL" id="PIP53549.1"/>
    </source>
</evidence>
<dbReference type="InterPro" id="IPR001706">
    <property type="entry name" value="Ribosomal_bL35"/>
</dbReference>
<dbReference type="Proteomes" id="UP000229459">
    <property type="component" value="Unassembled WGS sequence"/>
</dbReference>
<evidence type="ECO:0000256" key="1">
    <source>
        <dbReference type="ARBA" id="ARBA00006598"/>
    </source>
</evidence>
<dbReference type="SUPFAM" id="SSF143034">
    <property type="entry name" value="L35p-like"/>
    <property type="match status" value="1"/>
</dbReference>
<dbReference type="PROSITE" id="PS00936">
    <property type="entry name" value="RIBOSOMAL_L35"/>
    <property type="match status" value="1"/>
</dbReference>
<keyword evidence="2 5" id="KW-0689">Ribosomal protein</keyword>
<dbReference type="PRINTS" id="PR00064">
    <property type="entry name" value="RIBOSOMALL35"/>
</dbReference>
<dbReference type="InterPro" id="IPR021137">
    <property type="entry name" value="Ribosomal_bL35-like"/>
</dbReference>
<dbReference type="EMBL" id="PCSR01000009">
    <property type="protein sequence ID" value="PIP53549.1"/>
    <property type="molecule type" value="Genomic_DNA"/>
</dbReference>
<dbReference type="Pfam" id="PF01632">
    <property type="entry name" value="Ribosomal_L35p"/>
    <property type="match status" value="1"/>
</dbReference>
<dbReference type="InterPro" id="IPR018265">
    <property type="entry name" value="Ribosomal_bL35_CS"/>
</dbReference>
<evidence type="ECO:0000256" key="5">
    <source>
        <dbReference type="RuleBase" id="RU000568"/>
    </source>
</evidence>
<dbReference type="GO" id="GO:0006412">
    <property type="term" value="P:translation"/>
    <property type="evidence" value="ECO:0007669"/>
    <property type="project" value="InterPro"/>
</dbReference>